<evidence type="ECO:0000256" key="6">
    <source>
        <dbReference type="RuleBase" id="RU366017"/>
    </source>
</evidence>
<dbReference type="InterPro" id="IPR008166">
    <property type="entry name" value="Glyco_transf_92"/>
</dbReference>
<evidence type="ECO:0000256" key="2">
    <source>
        <dbReference type="ARBA" id="ARBA00007647"/>
    </source>
</evidence>
<evidence type="ECO:0000313" key="8">
    <source>
        <dbReference type="Proteomes" id="UP000267096"/>
    </source>
</evidence>
<evidence type="ECO:0000313" key="7">
    <source>
        <dbReference type="EMBL" id="VDK32051.1"/>
    </source>
</evidence>
<dbReference type="OrthoDB" id="2526284at2759"/>
<dbReference type="AlphaFoldDB" id="A0A0M3JM19"/>
<keyword evidence="5" id="KW-0472">Membrane</keyword>
<protein>
    <recommendedName>
        <fullName evidence="6">Glycosyltransferase family 92 protein</fullName>
        <ecNumber evidence="6">2.4.1.-</ecNumber>
    </recommendedName>
</protein>
<proteinExistence type="inferred from homology"/>
<dbReference type="WBParaSite" id="ASIM_0000870101-mRNA-1">
    <property type="protein sequence ID" value="ASIM_0000870101-mRNA-1"/>
    <property type="gene ID" value="ASIM_0000870101"/>
</dbReference>
<keyword evidence="8" id="KW-1185">Reference proteome</keyword>
<reference evidence="7 8" key="2">
    <citation type="submission" date="2018-11" db="EMBL/GenBank/DDBJ databases">
        <authorList>
            <consortium name="Pathogen Informatics"/>
        </authorList>
    </citation>
    <scope>NUCLEOTIDE SEQUENCE [LARGE SCALE GENOMIC DNA]</scope>
</reference>
<name>A0A0M3JM19_ANISI</name>
<evidence type="ECO:0000256" key="3">
    <source>
        <dbReference type="ARBA" id="ARBA00022676"/>
    </source>
</evidence>
<keyword evidence="4 6" id="KW-0808">Transferase</keyword>
<evidence type="ECO:0000313" key="9">
    <source>
        <dbReference type="WBParaSite" id="ASIM_0000870101-mRNA-1"/>
    </source>
</evidence>
<evidence type="ECO:0000256" key="5">
    <source>
        <dbReference type="ARBA" id="ARBA00023136"/>
    </source>
</evidence>
<dbReference type="EC" id="2.4.1.-" evidence="6"/>
<dbReference type="Pfam" id="PF01697">
    <property type="entry name" value="Glyco_transf_92"/>
    <property type="match status" value="1"/>
</dbReference>
<dbReference type="Proteomes" id="UP000267096">
    <property type="component" value="Unassembled WGS sequence"/>
</dbReference>
<organism evidence="9">
    <name type="scientific">Anisakis simplex</name>
    <name type="common">Herring worm</name>
    <dbReference type="NCBI Taxonomy" id="6269"/>
    <lineage>
        <taxon>Eukaryota</taxon>
        <taxon>Metazoa</taxon>
        <taxon>Ecdysozoa</taxon>
        <taxon>Nematoda</taxon>
        <taxon>Chromadorea</taxon>
        <taxon>Rhabditida</taxon>
        <taxon>Spirurina</taxon>
        <taxon>Ascaridomorpha</taxon>
        <taxon>Ascaridoidea</taxon>
        <taxon>Anisakidae</taxon>
        <taxon>Anisakis</taxon>
        <taxon>Anisakis simplex complex</taxon>
    </lineage>
</organism>
<dbReference type="GO" id="GO:0016757">
    <property type="term" value="F:glycosyltransferase activity"/>
    <property type="evidence" value="ECO:0007669"/>
    <property type="project" value="UniProtKB-UniRule"/>
</dbReference>
<accession>A0A0M3JM19</accession>
<dbReference type="GO" id="GO:0016020">
    <property type="term" value="C:membrane"/>
    <property type="evidence" value="ECO:0007669"/>
    <property type="project" value="UniProtKB-SubCell"/>
</dbReference>
<comment type="subcellular location">
    <subcellularLocation>
        <location evidence="1">Membrane</location>
        <topology evidence="1">Single-pass membrane protein</topology>
    </subcellularLocation>
</comment>
<evidence type="ECO:0000256" key="4">
    <source>
        <dbReference type="ARBA" id="ARBA00022679"/>
    </source>
</evidence>
<gene>
    <name evidence="7" type="ORF">ASIM_LOCUS8453</name>
</gene>
<sequence length="59" mass="7002">MQILKRYEQRGVIEIVPWNSLVVEGDAPWSDPNKEVAWRNQETAMNECLFKYKVSHRNP</sequence>
<comment type="similarity">
    <text evidence="2 6">Belongs to the glycosyltransferase 92 family.</text>
</comment>
<evidence type="ECO:0000256" key="1">
    <source>
        <dbReference type="ARBA" id="ARBA00004167"/>
    </source>
</evidence>
<keyword evidence="3 6" id="KW-0328">Glycosyltransferase</keyword>
<reference evidence="9" key="1">
    <citation type="submission" date="2017-02" db="UniProtKB">
        <authorList>
            <consortium name="WormBaseParasite"/>
        </authorList>
    </citation>
    <scope>IDENTIFICATION</scope>
</reference>
<dbReference type="EMBL" id="UYRR01022980">
    <property type="protein sequence ID" value="VDK32051.1"/>
    <property type="molecule type" value="Genomic_DNA"/>
</dbReference>